<name>G6YCD6_9HYPH</name>
<dbReference type="Gene3D" id="3.40.50.10140">
    <property type="entry name" value="Toll/interleukin-1 receptor homology (TIR) domain"/>
    <property type="match status" value="1"/>
</dbReference>
<keyword evidence="3" id="KW-1185">Reference proteome</keyword>
<dbReference type="SUPFAM" id="SSF52200">
    <property type="entry name" value="Toll/Interleukin receptor TIR domain"/>
    <property type="match status" value="1"/>
</dbReference>
<evidence type="ECO:0000256" key="1">
    <source>
        <dbReference type="SAM" id="MobiDB-lite"/>
    </source>
</evidence>
<reference evidence="2 3" key="1">
    <citation type="journal article" date="2012" name="J. Bacteriol.">
        <title>Draft Genome Sequence of Plant Growth-Promoting Rhizobium Mesorhizobium amorphae, Isolated from Zinc-Lead Mine Tailings.</title>
        <authorList>
            <person name="Hao X."/>
            <person name="Lin Y."/>
            <person name="Johnstone L."/>
            <person name="Baltrus D.A."/>
            <person name="Miller S.J."/>
            <person name="Wei G."/>
            <person name="Rensing C."/>
        </authorList>
    </citation>
    <scope>NUCLEOTIDE SEQUENCE [LARGE SCALE GENOMIC DNA]</scope>
    <source>
        <strain evidence="2 3">CCNWGS0123</strain>
    </source>
</reference>
<gene>
    <name evidence="2" type="ORF">MEA186_18088</name>
</gene>
<evidence type="ECO:0000313" key="2">
    <source>
        <dbReference type="EMBL" id="EHH10615.1"/>
    </source>
</evidence>
<protein>
    <recommendedName>
        <fullName evidence="4">TIR domain-containing protein</fullName>
    </recommendedName>
</protein>
<dbReference type="AlphaFoldDB" id="G6YCD6"/>
<feature type="compositionally biased region" description="Polar residues" evidence="1">
    <location>
        <begin position="234"/>
        <end position="250"/>
    </location>
</feature>
<dbReference type="Proteomes" id="UP000002949">
    <property type="component" value="Unassembled WGS sequence"/>
</dbReference>
<dbReference type="KEGG" id="mamo:A6B35_28450"/>
<dbReference type="STRING" id="1082933.A6B35_28450"/>
<evidence type="ECO:0008006" key="4">
    <source>
        <dbReference type="Google" id="ProtNLM"/>
    </source>
</evidence>
<sequence>MKIFASWSGEQSRLVAGALKAWLPNVLQAADVFMSSHDIASGDRGLNALASNLSERGFGIVVLTETNFKAPWVLFEAGALSNTLPGRVAPILCDMPALALVQSPLNQFQHNKFDRSGILKLVKDINAASPTPIDEGRLSGAFEKWWPDLESEYRKIPVDKQAEPKANGPRAEEKDNIQAALAQIMIAQSQQSRAQNDLRAMLVKALNIDDAHFRFGSSGNPPLNLMALAEELTRQSGLQPSANDPASTDGSVPRSPIVEPRRAKF</sequence>
<dbReference type="InterPro" id="IPR035897">
    <property type="entry name" value="Toll_tir_struct_dom_sf"/>
</dbReference>
<evidence type="ECO:0000313" key="3">
    <source>
        <dbReference type="Proteomes" id="UP000002949"/>
    </source>
</evidence>
<organism evidence="2 3">
    <name type="scientific">Mesorhizobium amorphae CCNWGS0123</name>
    <dbReference type="NCBI Taxonomy" id="1082933"/>
    <lineage>
        <taxon>Bacteria</taxon>
        <taxon>Pseudomonadati</taxon>
        <taxon>Pseudomonadota</taxon>
        <taxon>Alphaproteobacteria</taxon>
        <taxon>Hyphomicrobiales</taxon>
        <taxon>Phyllobacteriaceae</taxon>
        <taxon>Mesorhizobium</taxon>
    </lineage>
</organism>
<dbReference type="EMBL" id="AGSN01000126">
    <property type="protein sequence ID" value="EHH10615.1"/>
    <property type="molecule type" value="Genomic_DNA"/>
</dbReference>
<dbReference type="OrthoDB" id="122965at2"/>
<dbReference type="eggNOG" id="ENOG5032TKD">
    <property type="taxonomic scope" value="Bacteria"/>
</dbReference>
<feature type="region of interest" description="Disordered" evidence="1">
    <location>
        <begin position="232"/>
        <end position="265"/>
    </location>
</feature>
<proteinExistence type="predicted"/>
<accession>G6YCD6</accession>
<dbReference type="RefSeq" id="WP_006203189.1">
    <property type="nucleotide sequence ID" value="NZ_AGSN01000126.1"/>
</dbReference>